<gene>
    <name evidence="3" type="ORF">US52_C0015G0002</name>
</gene>
<organism evidence="3 4">
    <name type="scientific">candidate division WS6 bacterium GW2011_GWA2_37_6</name>
    <dbReference type="NCBI Taxonomy" id="1619087"/>
    <lineage>
        <taxon>Bacteria</taxon>
        <taxon>Candidatus Dojkabacteria</taxon>
    </lineage>
</organism>
<dbReference type="Proteomes" id="UP000034852">
    <property type="component" value="Unassembled WGS sequence"/>
</dbReference>
<reference evidence="3 4" key="1">
    <citation type="journal article" date="2015" name="Nature">
        <title>rRNA introns, odd ribosomes, and small enigmatic genomes across a large radiation of phyla.</title>
        <authorList>
            <person name="Brown C.T."/>
            <person name="Hug L.A."/>
            <person name="Thomas B.C."/>
            <person name="Sharon I."/>
            <person name="Castelle C.J."/>
            <person name="Singh A."/>
            <person name="Wilkins M.J."/>
            <person name="Williams K.H."/>
            <person name="Banfield J.F."/>
        </authorList>
    </citation>
    <scope>NUCLEOTIDE SEQUENCE [LARGE SCALE GENOMIC DNA]</scope>
</reference>
<feature type="transmembrane region" description="Helical" evidence="2">
    <location>
        <begin position="203"/>
        <end position="226"/>
    </location>
</feature>
<feature type="transmembrane region" description="Helical" evidence="2">
    <location>
        <begin position="232"/>
        <end position="250"/>
    </location>
</feature>
<name>A0A0G0GXU2_9BACT</name>
<evidence type="ECO:0000256" key="1">
    <source>
        <dbReference type="SAM" id="MobiDB-lite"/>
    </source>
</evidence>
<protein>
    <submittedName>
        <fullName evidence="3">Uncharacterized protein</fullName>
    </submittedName>
</protein>
<evidence type="ECO:0000256" key="2">
    <source>
        <dbReference type="SAM" id="Phobius"/>
    </source>
</evidence>
<sequence length="367" mass="39892">MYNLEMRDMIKKGFQAEDDRKTDEKTKETDREKQSKIDTAKGSEKITKLTSELSDKISATRIGTAGFNPTPAEFDQAIQDQIDAAKVLDPTLTTEELDVLKNNLQEKLKPLFAVTQSKTYEKGTGDLLQSLKDEAAGLTGFEQNAVDGAIKAIEAMRTNQKTIETGKKDIERQKIEISKREGLEATDEKERAKRLRTMNQVKLIAKYAVPAAILAGGGVGIGLGLLEAKGGVIALSALLAGTTAGTVAGYGRHQYASHFWDTESLNKAGINKKKFDKEQEEFVLQEKLAAQKQLELTQNINSIDLAAVRRDVQTSTATVDVISTIIAKKTGSDVGEIKGAAEIAFGTRNSRELERGLTSLGNIAMAA</sequence>
<keyword evidence="2" id="KW-0472">Membrane</keyword>
<feature type="region of interest" description="Disordered" evidence="1">
    <location>
        <begin position="1"/>
        <end position="43"/>
    </location>
</feature>
<evidence type="ECO:0000313" key="3">
    <source>
        <dbReference type="EMBL" id="KKQ35793.1"/>
    </source>
</evidence>
<dbReference type="EMBL" id="LBTH01000015">
    <property type="protein sequence ID" value="KKQ35793.1"/>
    <property type="molecule type" value="Genomic_DNA"/>
</dbReference>
<dbReference type="AlphaFoldDB" id="A0A0G0GXU2"/>
<proteinExistence type="predicted"/>
<keyword evidence="2" id="KW-0812">Transmembrane</keyword>
<keyword evidence="2" id="KW-1133">Transmembrane helix</keyword>
<accession>A0A0G0GXU2</accession>
<comment type="caution">
    <text evidence="3">The sequence shown here is derived from an EMBL/GenBank/DDBJ whole genome shotgun (WGS) entry which is preliminary data.</text>
</comment>
<evidence type="ECO:0000313" key="4">
    <source>
        <dbReference type="Proteomes" id="UP000034852"/>
    </source>
</evidence>